<comment type="caution">
    <text evidence="3">The sequence shown here is derived from an EMBL/GenBank/DDBJ whole genome shotgun (WGS) entry which is preliminary data.</text>
</comment>
<dbReference type="EMBL" id="BNAO01000004">
    <property type="protein sequence ID" value="GHG69240.1"/>
    <property type="molecule type" value="Genomic_DNA"/>
</dbReference>
<sequence length="930" mass="106960">MFNLLIDYVCDDHEKQAALDEKWQNKLDLTLKANISFFKQQYPTIFDLCSQASHEEFKVFCTKDNYLNIYNTNTNKVLYISEPLVEATAEVASFLTDAPFFELVDKQQRGDLRVGKLEEDPVIFLFGIGSADHLLALINRCNVKVLVIYEPVIEFFKCSLSLFDWESFFSLATKKGTLVSLQVGNSGANITTELTELVSAFPETEKVYIYRHLTHPVTDEVINFLHANSGCREILLQSKPQFLGYHSDELYVMERAKGVLGNKKYKYVTSNQLKTNNLLAFEKFYPSIYKNLVGYNPKSWHVVEDGQHLNIFCQKRNVLLYQDPYENSETIKNRFLKYPLRNDIILNQGSISKFRDYTHFKAVIKLQPYFKSFNDSPLSEKDKLGNLVFVGLCSGVHLEVINKFFNVENIFIFESNLDFFYASFYFIDWSEIFESAEVLNKKIYLNVGGSGFEYFDDIMNQYYINGEHTLSETYFIPTLHTPSATEAFRKLSDNMKVITAMGENFDHVRYGLSHTLNSIAKNHGFLKKSRHSEQIKAIQNTPVFIVGSGPSLDSSYEYIKLHRDHVILISCGTALKSLYKLGITPDIHAEIEQNRATYCWINQVNDPEWLKSISLLSVNGIHPETADLFKNVLLAFKYGEASTAFFVNELVKCSIEPALLKYSYPTVSNLAVDFCGEIGFKNIYLFGVDLGYKDINNHHSKYSAYYKDDGQGILNATKKFDGKIIAKANFDGFVYTKHEFSFSKDVLELRFSKLPKVVSVYNCSDGVYLNGSIPLRPENIIIEAVDLRVNEVLSEIFEKFFYRDEVSKYTEFLREKIVKTNVIPLTSALLGKLNYVSSVEDARKLIDEQWKTLLDSHNPTETLSFYLFCNSVTYMLSVFTRVLADAENEKNFLDTFNKIIDIWRCYLQEAQESYSLEPLAFCAVNVNRMF</sequence>
<feature type="domain" description="Glycosyltransferase Maf N-terminal" evidence="2">
    <location>
        <begin position="119"/>
        <end position="226"/>
    </location>
</feature>
<dbReference type="PANTHER" id="PTHR41786:SF1">
    <property type="entry name" value="6-HYDROXYMETHYLPTERIN DIPHOSPHOKINASE MPTE-LIKE DOMAIN-CONTAINING PROTEIN"/>
    <property type="match status" value="1"/>
</dbReference>
<evidence type="ECO:0000259" key="1">
    <source>
        <dbReference type="Pfam" id="PF01973"/>
    </source>
</evidence>
<evidence type="ECO:0000313" key="4">
    <source>
        <dbReference type="Proteomes" id="UP000659697"/>
    </source>
</evidence>
<reference evidence="4" key="1">
    <citation type="journal article" date="2019" name="Int. J. Syst. Evol. Microbiol.">
        <title>The Global Catalogue of Microorganisms (GCM) 10K type strain sequencing project: providing services to taxonomists for standard genome sequencing and annotation.</title>
        <authorList>
            <consortium name="The Broad Institute Genomics Platform"/>
            <consortium name="The Broad Institute Genome Sequencing Center for Infectious Disease"/>
            <person name="Wu L."/>
            <person name="Ma J."/>
        </authorList>
    </citation>
    <scope>NUCLEOTIDE SEQUENCE [LARGE SCALE GENOMIC DNA]</scope>
    <source>
        <strain evidence="4">CGMCC 1.7003</strain>
    </source>
</reference>
<evidence type="ECO:0000313" key="3">
    <source>
        <dbReference type="EMBL" id="GHG69240.1"/>
    </source>
</evidence>
<gene>
    <name evidence="3" type="ORF">GCM10010919_19030</name>
</gene>
<keyword evidence="4" id="KW-1185">Reference proteome</keyword>
<evidence type="ECO:0008006" key="5">
    <source>
        <dbReference type="Google" id="ProtNLM"/>
    </source>
</evidence>
<proteinExistence type="predicted"/>
<dbReference type="InterPro" id="IPR002826">
    <property type="entry name" value="MptE-like"/>
</dbReference>
<protein>
    <recommendedName>
        <fullName evidence="5">DUF115 domain-containing protein</fullName>
    </recommendedName>
</protein>
<dbReference type="Proteomes" id="UP000659697">
    <property type="component" value="Unassembled WGS sequence"/>
</dbReference>
<accession>A0ABQ3L0S4</accession>
<dbReference type="PANTHER" id="PTHR41786">
    <property type="entry name" value="MOTILITY ACCESSORY FACTOR MAF"/>
    <property type="match status" value="1"/>
</dbReference>
<feature type="domain" description="6-hydroxymethylpterin diphosphokinase MptE-like" evidence="1">
    <location>
        <begin position="518"/>
        <end position="694"/>
    </location>
</feature>
<dbReference type="RefSeq" id="WP_189432651.1">
    <property type="nucleotide sequence ID" value="NZ_BNAO01000004.1"/>
</dbReference>
<dbReference type="Pfam" id="PF01973">
    <property type="entry name" value="MptE-like"/>
    <property type="match status" value="1"/>
</dbReference>
<name>A0ABQ3L0S4_9ALTE</name>
<dbReference type="Pfam" id="PF20157">
    <property type="entry name" value="Maf_flag10_N"/>
    <property type="match status" value="2"/>
</dbReference>
<dbReference type="InterPro" id="IPR045376">
    <property type="entry name" value="Maf_N"/>
</dbReference>
<organism evidence="3 4">
    <name type="scientific">Alishewanella longhuensis</name>
    <dbReference type="NCBI Taxonomy" id="1091037"/>
    <lineage>
        <taxon>Bacteria</taxon>
        <taxon>Pseudomonadati</taxon>
        <taxon>Pseudomonadota</taxon>
        <taxon>Gammaproteobacteria</taxon>
        <taxon>Alteromonadales</taxon>
        <taxon>Alteromonadaceae</taxon>
        <taxon>Alishewanella</taxon>
    </lineage>
</organism>
<feature type="domain" description="Glycosyltransferase Maf N-terminal" evidence="2">
    <location>
        <begin position="276"/>
        <end position="498"/>
    </location>
</feature>
<evidence type="ECO:0000259" key="2">
    <source>
        <dbReference type="Pfam" id="PF20157"/>
    </source>
</evidence>